<dbReference type="RefSeq" id="XP_019613292.1">
    <property type="nucleotide sequence ID" value="XM_019757748.1"/>
</dbReference>
<dbReference type="OrthoDB" id="5417857at2759"/>
<keyword evidence="1" id="KW-0472">Membrane</keyword>
<evidence type="ECO:0000313" key="2">
    <source>
        <dbReference type="EMBL" id="EMR08704.2"/>
    </source>
</evidence>
<sequence length="155" mass="17762">MSYKITNCICTYLTYTLLNWKSNIGILKINPISCQNRIEKNINHSKITHTSSSCKKNISHAQQLSAGCLVGFLSGVLAKHIGKFAIILFIGIYLVSWTGSFRRFTKPWNMFLYFSQKIWHKKNKSIKEIANELLFKNIVFKSSFAATFGFGFLYS</sequence>
<organism evidence="2 3">
    <name type="scientific">Pneumocystis murina (strain B123)</name>
    <name type="common">Mouse pneumocystis pneumonia agent</name>
    <name type="synonym">Pneumocystis carinii f. sp. muris</name>
    <dbReference type="NCBI Taxonomy" id="1069680"/>
    <lineage>
        <taxon>Eukaryota</taxon>
        <taxon>Fungi</taxon>
        <taxon>Dikarya</taxon>
        <taxon>Ascomycota</taxon>
        <taxon>Taphrinomycotina</taxon>
        <taxon>Pneumocystomycetes</taxon>
        <taxon>Pneumocystaceae</taxon>
        <taxon>Pneumocystis</taxon>
    </lineage>
</organism>
<keyword evidence="1" id="KW-1133">Transmembrane helix</keyword>
<dbReference type="HOGENOM" id="CLU_2307210_0_0_1"/>
<dbReference type="VEuPathDB" id="FungiDB:PNEG_02882"/>
<reference evidence="3" key="1">
    <citation type="journal article" date="2016" name="Nat. Commun.">
        <title>Genome analysis of three Pneumocystis species reveals adaptation mechanisms to life exclusively in mammalian hosts.</title>
        <authorList>
            <person name="Ma L."/>
            <person name="Chen Z."/>
            <person name="Huang D.W."/>
            <person name="Kutty G."/>
            <person name="Ishihara M."/>
            <person name="Wang H."/>
            <person name="Abouelleil A."/>
            <person name="Bishop L."/>
            <person name="Davey E."/>
            <person name="Deng R."/>
            <person name="Deng X."/>
            <person name="Fan L."/>
            <person name="Fantoni G."/>
            <person name="Fitzgerald M."/>
            <person name="Gogineni E."/>
            <person name="Goldberg J.M."/>
            <person name="Handley G."/>
            <person name="Hu X."/>
            <person name="Huber C."/>
            <person name="Jiao X."/>
            <person name="Jones K."/>
            <person name="Levin J.Z."/>
            <person name="Liu Y."/>
            <person name="Macdonald P."/>
            <person name="Melnikov A."/>
            <person name="Raley C."/>
            <person name="Sassi M."/>
            <person name="Sherman B.T."/>
            <person name="Song X."/>
            <person name="Sykes S."/>
            <person name="Tran B."/>
            <person name="Walsh L."/>
            <person name="Xia Y."/>
            <person name="Yang J."/>
            <person name="Young S."/>
            <person name="Zeng Q."/>
            <person name="Zheng X."/>
            <person name="Stephens R."/>
            <person name="Nusbaum C."/>
            <person name="Birren B.W."/>
            <person name="Azadi P."/>
            <person name="Lempicki R.A."/>
            <person name="Cuomo C.A."/>
            <person name="Kovacs J.A."/>
        </authorList>
    </citation>
    <scope>NUCLEOTIDE SEQUENCE [LARGE SCALE GENOMIC DNA]</scope>
    <source>
        <strain evidence="3">B123</strain>
    </source>
</reference>
<accession>M7PE10</accession>
<proteinExistence type="predicted"/>
<keyword evidence="1" id="KW-0812">Transmembrane</keyword>
<dbReference type="GeneID" id="19896569"/>
<protein>
    <recommendedName>
        <fullName evidence="4">FUN14 domain-containing protein</fullName>
    </recommendedName>
</protein>
<dbReference type="Proteomes" id="UP000011958">
    <property type="component" value="Unassembled WGS sequence"/>
</dbReference>
<comment type="caution">
    <text evidence="2">The sequence shown here is derived from an EMBL/GenBank/DDBJ whole genome shotgun (WGS) entry which is preliminary data.</text>
</comment>
<gene>
    <name evidence="2" type="ORF">PNEG_02882</name>
</gene>
<dbReference type="EMBL" id="AFWA02000014">
    <property type="protein sequence ID" value="EMR08704.2"/>
    <property type="molecule type" value="Genomic_DNA"/>
</dbReference>
<feature type="transmembrane region" description="Helical" evidence="1">
    <location>
        <begin position="81"/>
        <end position="101"/>
    </location>
</feature>
<evidence type="ECO:0000313" key="3">
    <source>
        <dbReference type="Proteomes" id="UP000011958"/>
    </source>
</evidence>
<name>M7PE10_PNEMU</name>
<dbReference type="AlphaFoldDB" id="M7PE10"/>
<evidence type="ECO:0008006" key="4">
    <source>
        <dbReference type="Google" id="ProtNLM"/>
    </source>
</evidence>
<keyword evidence="3" id="KW-1185">Reference proteome</keyword>
<evidence type="ECO:0000256" key="1">
    <source>
        <dbReference type="SAM" id="Phobius"/>
    </source>
</evidence>